<dbReference type="InterPro" id="IPR014284">
    <property type="entry name" value="RNA_pol_sigma-70_dom"/>
</dbReference>
<dbReference type="GO" id="GO:0006352">
    <property type="term" value="P:DNA-templated transcription initiation"/>
    <property type="evidence" value="ECO:0007669"/>
    <property type="project" value="InterPro"/>
</dbReference>
<evidence type="ECO:0000313" key="7">
    <source>
        <dbReference type="EMBL" id="OYD56542.1"/>
    </source>
</evidence>
<dbReference type="AlphaFoldDB" id="A0A235F5P2"/>
<sequence length="179" mass="20673">MEVIHLVQKAVRGNDEAFEALMKHESEKMYKTAFLYVRNKEDALDVVQETVCKAYTSIHQLREPAYFSTWLIKILIRNAYQLLSKQKKVVLTGDDFLNQAAEKGTDSYASELDVTCAISRLEKNYQTAIILFYYHDFSIRRIADTMEKPESTVKTYLRRARLELKNLLGGTDTYGKSVV</sequence>
<dbReference type="GO" id="GO:0016987">
    <property type="term" value="F:sigma factor activity"/>
    <property type="evidence" value="ECO:0007669"/>
    <property type="project" value="UniProtKB-KW"/>
</dbReference>
<dbReference type="Gene3D" id="1.10.10.10">
    <property type="entry name" value="Winged helix-like DNA-binding domain superfamily/Winged helix DNA-binding domain"/>
    <property type="match status" value="1"/>
</dbReference>
<feature type="domain" description="RNA polymerase sigma factor 70 region 4 type 2" evidence="6">
    <location>
        <begin position="113"/>
        <end position="164"/>
    </location>
</feature>
<dbReference type="GO" id="GO:0003677">
    <property type="term" value="F:DNA binding"/>
    <property type="evidence" value="ECO:0007669"/>
    <property type="project" value="InterPro"/>
</dbReference>
<evidence type="ECO:0000259" key="6">
    <source>
        <dbReference type="Pfam" id="PF08281"/>
    </source>
</evidence>
<accession>A0A235F5P2</accession>
<keyword evidence="4" id="KW-0804">Transcription</keyword>
<feature type="domain" description="RNA polymerase sigma-70 region 2" evidence="5">
    <location>
        <begin position="24"/>
        <end position="88"/>
    </location>
</feature>
<dbReference type="NCBIfam" id="TIGR02954">
    <property type="entry name" value="Sig70_famx3"/>
    <property type="match status" value="1"/>
</dbReference>
<dbReference type="Pfam" id="PF08281">
    <property type="entry name" value="Sigma70_r4_2"/>
    <property type="match status" value="1"/>
</dbReference>
<dbReference type="InterPro" id="IPR036388">
    <property type="entry name" value="WH-like_DNA-bd_sf"/>
</dbReference>
<evidence type="ECO:0000256" key="1">
    <source>
        <dbReference type="ARBA" id="ARBA00010641"/>
    </source>
</evidence>
<proteinExistence type="inferred from homology"/>
<dbReference type="SUPFAM" id="SSF88946">
    <property type="entry name" value="Sigma2 domain of RNA polymerase sigma factors"/>
    <property type="match status" value="1"/>
</dbReference>
<dbReference type="PANTHER" id="PTHR43133:SF51">
    <property type="entry name" value="RNA POLYMERASE SIGMA FACTOR"/>
    <property type="match status" value="1"/>
</dbReference>
<evidence type="ECO:0000256" key="2">
    <source>
        <dbReference type="ARBA" id="ARBA00023015"/>
    </source>
</evidence>
<dbReference type="EMBL" id="NOII01000011">
    <property type="protein sequence ID" value="OYD56542.1"/>
    <property type="molecule type" value="Genomic_DNA"/>
</dbReference>
<dbReference type="Pfam" id="PF04542">
    <property type="entry name" value="Sigma70_r2"/>
    <property type="match status" value="1"/>
</dbReference>
<comment type="similarity">
    <text evidence="1">Belongs to the sigma-70 factor family. ECF subfamily.</text>
</comment>
<dbReference type="OrthoDB" id="9782703at2"/>
<keyword evidence="8" id="KW-1185">Reference proteome</keyword>
<reference evidence="7 8" key="1">
    <citation type="submission" date="2017-07" db="EMBL/GenBank/DDBJ databases">
        <title>Fictibacillus sp. nov. GDSW-R2A3 Genome sequencing and assembly.</title>
        <authorList>
            <person name="Mayilraj S."/>
        </authorList>
    </citation>
    <scope>NUCLEOTIDE SEQUENCE [LARGE SCALE GENOMIC DNA]</scope>
    <source>
        <strain evidence="7 8">GDSW-R2A3</strain>
    </source>
</reference>
<dbReference type="RefSeq" id="WP_094253558.1">
    <property type="nucleotide sequence ID" value="NZ_JBHLXL010000002.1"/>
</dbReference>
<comment type="caution">
    <text evidence="7">The sequence shown here is derived from an EMBL/GenBank/DDBJ whole genome shotgun (WGS) entry which is preliminary data.</text>
</comment>
<evidence type="ECO:0000256" key="4">
    <source>
        <dbReference type="ARBA" id="ARBA00023163"/>
    </source>
</evidence>
<dbReference type="InterPro" id="IPR014300">
    <property type="entry name" value="RNA_pol_sigma-V"/>
</dbReference>
<dbReference type="InterPro" id="IPR007627">
    <property type="entry name" value="RNA_pol_sigma70_r2"/>
</dbReference>
<dbReference type="InterPro" id="IPR013324">
    <property type="entry name" value="RNA_pol_sigma_r3/r4-like"/>
</dbReference>
<dbReference type="InterPro" id="IPR039425">
    <property type="entry name" value="RNA_pol_sigma-70-like"/>
</dbReference>
<name>A0A235F5P2_9BACL</name>
<dbReference type="InterPro" id="IPR013249">
    <property type="entry name" value="RNA_pol_sigma70_r4_t2"/>
</dbReference>
<gene>
    <name evidence="7" type="ORF">CGZ90_16145</name>
</gene>
<dbReference type="CDD" id="cd06171">
    <property type="entry name" value="Sigma70_r4"/>
    <property type="match status" value="1"/>
</dbReference>
<keyword evidence="3" id="KW-0731">Sigma factor</keyword>
<dbReference type="Proteomes" id="UP000215059">
    <property type="component" value="Unassembled WGS sequence"/>
</dbReference>
<organism evidence="7 8">
    <name type="scientific">Fictibacillus aquaticus</name>
    <dbReference type="NCBI Taxonomy" id="2021314"/>
    <lineage>
        <taxon>Bacteria</taxon>
        <taxon>Bacillati</taxon>
        <taxon>Bacillota</taxon>
        <taxon>Bacilli</taxon>
        <taxon>Bacillales</taxon>
        <taxon>Fictibacillaceae</taxon>
        <taxon>Fictibacillus</taxon>
    </lineage>
</organism>
<dbReference type="SUPFAM" id="SSF88659">
    <property type="entry name" value="Sigma3 and sigma4 domains of RNA polymerase sigma factors"/>
    <property type="match status" value="1"/>
</dbReference>
<protein>
    <submittedName>
        <fullName evidence="7">RNA polymerase</fullName>
    </submittedName>
</protein>
<dbReference type="NCBIfam" id="TIGR02937">
    <property type="entry name" value="sigma70-ECF"/>
    <property type="match status" value="1"/>
</dbReference>
<dbReference type="PANTHER" id="PTHR43133">
    <property type="entry name" value="RNA POLYMERASE ECF-TYPE SIGMA FACTO"/>
    <property type="match status" value="1"/>
</dbReference>
<dbReference type="Gene3D" id="1.10.1740.10">
    <property type="match status" value="1"/>
</dbReference>
<evidence type="ECO:0000256" key="3">
    <source>
        <dbReference type="ARBA" id="ARBA00023082"/>
    </source>
</evidence>
<dbReference type="InterPro" id="IPR013325">
    <property type="entry name" value="RNA_pol_sigma_r2"/>
</dbReference>
<evidence type="ECO:0000259" key="5">
    <source>
        <dbReference type="Pfam" id="PF04542"/>
    </source>
</evidence>
<evidence type="ECO:0000313" key="8">
    <source>
        <dbReference type="Proteomes" id="UP000215059"/>
    </source>
</evidence>
<keyword evidence="2" id="KW-0805">Transcription regulation</keyword>